<evidence type="ECO:0000313" key="1">
    <source>
        <dbReference type="EMBL" id="OHX65036.1"/>
    </source>
</evidence>
<dbReference type="EMBL" id="JRYR02000001">
    <property type="protein sequence ID" value="OHX65036.1"/>
    <property type="molecule type" value="Genomic_DNA"/>
</dbReference>
<organism evidence="1 2">
    <name type="scientific">Flammeovirga pacifica</name>
    <dbReference type="NCBI Taxonomy" id="915059"/>
    <lineage>
        <taxon>Bacteria</taxon>
        <taxon>Pseudomonadati</taxon>
        <taxon>Bacteroidota</taxon>
        <taxon>Cytophagia</taxon>
        <taxon>Cytophagales</taxon>
        <taxon>Flammeovirgaceae</taxon>
        <taxon>Flammeovirga</taxon>
    </lineage>
</organism>
<gene>
    <name evidence="1" type="ORF">NH26_01050</name>
</gene>
<protein>
    <submittedName>
        <fullName evidence="1">Uncharacterized protein</fullName>
    </submittedName>
</protein>
<accession>A0A1S1YVI7</accession>
<keyword evidence="2" id="KW-1185">Reference proteome</keyword>
<name>A0A1S1YVI7_FLAPC</name>
<evidence type="ECO:0000313" key="2">
    <source>
        <dbReference type="Proteomes" id="UP000179797"/>
    </source>
</evidence>
<sequence>MNEQIAVLIKKHKDLSKESEHEAAAKITKEYVSGKFRERVIEAAFEMLAESDKYDEDHPLGGYYYIIYEMLHAGAYLLAKEDKS</sequence>
<comment type="caution">
    <text evidence="1">The sequence shown here is derived from an EMBL/GenBank/DDBJ whole genome shotgun (WGS) entry which is preliminary data.</text>
</comment>
<dbReference type="RefSeq" id="WP_044226640.1">
    <property type="nucleotide sequence ID" value="NZ_JRYR02000001.1"/>
</dbReference>
<dbReference type="STRING" id="915059.NH26_01050"/>
<dbReference type="Proteomes" id="UP000179797">
    <property type="component" value="Unassembled WGS sequence"/>
</dbReference>
<proteinExistence type="predicted"/>
<reference evidence="1 2" key="1">
    <citation type="journal article" date="2012" name="Int. J. Syst. Evol. Microbiol.">
        <title>Flammeovirga pacifica sp. nov., isolated from deep-sea sediment.</title>
        <authorList>
            <person name="Xu H."/>
            <person name="Fu Y."/>
            <person name="Yang N."/>
            <person name="Ding Z."/>
            <person name="Lai Q."/>
            <person name="Zeng R."/>
        </authorList>
    </citation>
    <scope>NUCLEOTIDE SEQUENCE [LARGE SCALE GENOMIC DNA]</scope>
    <source>
        <strain evidence="2">DSM 24597 / LMG 26175 / WPAGA1</strain>
    </source>
</reference>
<dbReference type="AlphaFoldDB" id="A0A1S1YVI7"/>
<dbReference type="OrthoDB" id="981370at2"/>